<organism evidence="1 2">
    <name type="scientific">Christiangramia lutea</name>
    <dbReference type="NCBI Taxonomy" id="1607951"/>
    <lineage>
        <taxon>Bacteria</taxon>
        <taxon>Pseudomonadati</taxon>
        <taxon>Bacteroidota</taxon>
        <taxon>Flavobacteriia</taxon>
        <taxon>Flavobacteriales</taxon>
        <taxon>Flavobacteriaceae</taxon>
        <taxon>Christiangramia</taxon>
    </lineage>
</organism>
<comment type="caution">
    <text evidence="1">The sequence shown here is derived from an EMBL/GenBank/DDBJ whole genome shotgun (WGS) entry which is preliminary data.</text>
</comment>
<evidence type="ECO:0000313" key="1">
    <source>
        <dbReference type="EMBL" id="MCH4822921.1"/>
    </source>
</evidence>
<proteinExistence type="predicted"/>
<keyword evidence="2" id="KW-1185">Reference proteome</keyword>
<reference evidence="1" key="1">
    <citation type="submission" date="2022-03" db="EMBL/GenBank/DDBJ databases">
        <title>Gramella crocea sp. nov., isolated from activated sludge of a seafood processing plant.</title>
        <authorList>
            <person name="Zhang X."/>
        </authorList>
    </citation>
    <scope>NUCLEOTIDE SEQUENCE</scope>
    <source>
        <strain evidence="1">YJ019</strain>
    </source>
</reference>
<gene>
    <name evidence="1" type="ORF">ML462_07015</name>
</gene>
<evidence type="ECO:0000313" key="2">
    <source>
        <dbReference type="Proteomes" id="UP001139226"/>
    </source>
</evidence>
<dbReference type="Proteomes" id="UP001139226">
    <property type="component" value="Unassembled WGS sequence"/>
</dbReference>
<dbReference type="EMBL" id="JAKVTV010000002">
    <property type="protein sequence ID" value="MCH4822921.1"/>
    <property type="molecule type" value="Genomic_DNA"/>
</dbReference>
<sequence length="180" mass="20533">MTAEQILTNVDASLQKREKAAEILASSEDLRRQSLSFIENRTDLSLNGLMVFEILGRMDFNLITPFISTLVQIAHHFTDSSSRRYLAKIFSFAISADKENVSQFHLSPTTKLKIIELSFLWLISEEKTAGKVFSMQNIYDLKDEESWIEIELKAILEKDLPGSSAGYKSRGSKILRKLRQ</sequence>
<dbReference type="RefSeq" id="WP_240713098.1">
    <property type="nucleotide sequence ID" value="NZ_JAKVTV010000002.1"/>
</dbReference>
<accession>A0A9X1V3B8</accession>
<name>A0A9X1V3B8_9FLAO</name>
<dbReference type="AlphaFoldDB" id="A0A9X1V3B8"/>
<protein>
    <submittedName>
        <fullName evidence="1">Uncharacterized protein</fullName>
    </submittedName>
</protein>